<gene>
    <name evidence="2" type="ORF">NK662_10200</name>
</gene>
<accession>A0AA41X9M5</accession>
<feature type="transmembrane region" description="Helical" evidence="1">
    <location>
        <begin position="70"/>
        <end position="91"/>
    </location>
</feature>
<evidence type="ECO:0000256" key="1">
    <source>
        <dbReference type="SAM" id="Phobius"/>
    </source>
</evidence>
<dbReference type="RefSeq" id="WP_254758819.1">
    <property type="nucleotide sequence ID" value="NZ_JANCLT010000004.1"/>
</dbReference>
<reference evidence="2" key="1">
    <citation type="submission" date="2022-07" db="EMBL/GenBank/DDBJ databases">
        <authorList>
            <person name="Li W.-J."/>
            <person name="Deng Q.-Q."/>
        </authorList>
    </citation>
    <scope>NUCLEOTIDE SEQUENCE</scope>
    <source>
        <strain evidence="2">SYSU M60031</strain>
    </source>
</reference>
<dbReference type="EMBL" id="JANCLT010000004">
    <property type="protein sequence ID" value="MCP8968910.1"/>
    <property type="molecule type" value="Genomic_DNA"/>
</dbReference>
<dbReference type="Proteomes" id="UP001156102">
    <property type="component" value="Unassembled WGS sequence"/>
</dbReference>
<proteinExistence type="predicted"/>
<evidence type="ECO:0000313" key="3">
    <source>
        <dbReference type="Proteomes" id="UP001156102"/>
    </source>
</evidence>
<comment type="caution">
    <text evidence="2">The sequence shown here is derived from an EMBL/GenBank/DDBJ whole genome shotgun (WGS) entry which is preliminary data.</text>
</comment>
<feature type="transmembrane region" description="Helical" evidence="1">
    <location>
        <begin position="30"/>
        <end position="49"/>
    </location>
</feature>
<keyword evidence="1" id="KW-1133">Transmembrane helix</keyword>
<dbReference type="AlphaFoldDB" id="A0AA41X9M5"/>
<name>A0AA41X9M5_9BACI</name>
<organism evidence="2 3">
    <name type="scientific">Ectobacillus ponti</name>
    <dbReference type="NCBI Taxonomy" id="2961894"/>
    <lineage>
        <taxon>Bacteria</taxon>
        <taxon>Bacillati</taxon>
        <taxon>Bacillota</taxon>
        <taxon>Bacilli</taxon>
        <taxon>Bacillales</taxon>
        <taxon>Bacillaceae</taxon>
        <taxon>Ectobacillus</taxon>
    </lineage>
</organism>
<sequence>MKFLLMAGPLAGSAILLLLAVHPRIRLLLHVLAYICAYIFGAILSITIYEVRRNHTVFMTEVHEVLLNEVFLLCGAYLGAYGLYMLLRLIMEQLRA</sequence>
<evidence type="ECO:0000313" key="2">
    <source>
        <dbReference type="EMBL" id="MCP8968910.1"/>
    </source>
</evidence>
<keyword evidence="3" id="KW-1185">Reference proteome</keyword>
<protein>
    <submittedName>
        <fullName evidence="2">Uncharacterized protein</fullName>
    </submittedName>
</protein>
<keyword evidence="1" id="KW-0472">Membrane</keyword>
<keyword evidence="1" id="KW-0812">Transmembrane</keyword>